<dbReference type="InterPro" id="IPR057525">
    <property type="entry name" value="UTP20_C"/>
</dbReference>
<dbReference type="GO" id="GO:0032040">
    <property type="term" value="C:small-subunit processome"/>
    <property type="evidence" value="ECO:0007669"/>
    <property type="project" value="TreeGrafter"/>
</dbReference>
<keyword evidence="5" id="KW-1185">Reference proteome</keyword>
<reference evidence="4" key="1">
    <citation type="submission" date="2023-03" db="EMBL/GenBank/DDBJ databases">
        <authorList>
            <person name="Julca I."/>
        </authorList>
    </citation>
    <scope>NUCLEOTIDE SEQUENCE</scope>
</reference>
<dbReference type="PANTHER" id="PTHR17695:SF11">
    <property type="entry name" value="SMALL SUBUNIT PROCESSOME COMPONENT 20 HOMOLOG"/>
    <property type="match status" value="1"/>
</dbReference>
<dbReference type="InterPro" id="IPR011989">
    <property type="entry name" value="ARM-like"/>
</dbReference>
<dbReference type="Pfam" id="PF23099">
    <property type="entry name" value="UTP20_C"/>
    <property type="match status" value="1"/>
</dbReference>
<organism evidence="4 5">
    <name type="scientific">Oldenlandia corymbosa var. corymbosa</name>
    <dbReference type="NCBI Taxonomy" id="529605"/>
    <lineage>
        <taxon>Eukaryota</taxon>
        <taxon>Viridiplantae</taxon>
        <taxon>Streptophyta</taxon>
        <taxon>Embryophyta</taxon>
        <taxon>Tracheophyta</taxon>
        <taxon>Spermatophyta</taxon>
        <taxon>Magnoliopsida</taxon>
        <taxon>eudicotyledons</taxon>
        <taxon>Gunneridae</taxon>
        <taxon>Pentapetalae</taxon>
        <taxon>asterids</taxon>
        <taxon>lamiids</taxon>
        <taxon>Gentianales</taxon>
        <taxon>Rubiaceae</taxon>
        <taxon>Rubioideae</taxon>
        <taxon>Spermacoceae</taxon>
        <taxon>Hedyotis-Oldenlandia complex</taxon>
        <taxon>Oldenlandia</taxon>
    </lineage>
</organism>
<dbReference type="InterPro" id="IPR016024">
    <property type="entry name" value="ARM-type_fold"/>
</dbReference>
<dbReference type="GO" id="GO:0030686">
    <property type="term" value="C:90S preribosome"/>
    <property type="evidence" value="ECO:0007669"/>
    <property type="project" value="TreeGrafter"/>
</dbReference>
<feature type="domain" description="U3 small nucleolar RNA-associated protein 20" evidence="2">
    <location>
        <begin position="1731"/>
        <end position="1941"/>
    </location>
</feature>
<evidence type="ECO:0000259" key="2">
    <source>
        <dbReference type="Pfam" id="PF20416"/>
    </source>
</evidence>
<evidence type="ECO:0000313" key="5">
    <source>
        <dbReference type="Proteomes" id="UP001161247"/>
    </source>
</evidence>
<protein>
    <submittedName>
        <fullName evidence="4">OLC1v1018998C1</fullName>
    </submittedName>
</protein>
<dbReference type="EMBL" id="OX459126">
    <property type="protein sequence ID" value="CAI9117588.1"/>
    <property type="molecule type" value="Genomic_DNA"/>
</dbReference>
<feature type="domain" description="U3 small nucleolar RNA-associated protein 20 C-terminal" evidence="3">
    <location>
        <begin position="2582"/>
        <end position="2657"/>
    </location>
</feature>
<proteinExistence type="predicted"/>
<dbReference type="Gene3D" id="1.25.10.10">
    <property type="entry name" value="Leucine-rich Repeat Variant"/>
    <property type="match status" value="3"/>
</dbReference>
<dbReference type="SUPFAM" id="SSF48371">
    <property type="entry name" value="ARM repeat"/>
    <property type="match status" value="2"/>
</dbReference>
<dbReference type="Pfam" id="PF20416">
    <property type="entry name" value="UTP20"/>
    <property type="match status" value="1"/>
</dbReference>
<name>A0AAV1ED20_OLDCO</name>
<accession>A0AAV1ED20</accession>
<evidence type="ECO:0000313" key="4">
    <source>
        <dbReference type="EMBL" id="CAI9117588.1"/>
    </source>
</evidence>
<dbReference type="Pfam" id="PF07539">
    <property type="entry name" value="UTP20_N"/>
    <property type="match status" value="1"/>
</dbReference>
<dbReference type="InterPro" id="IPR046523">
    <property type="entry name" value="UTP20_dom"/>
</dbReference>
<dbReference type="Proteomes" id="UP001161247">
    <property type="component" value="Chromosome 9"/>
</dbReference>
<evidence type="ECO:0000259" key="1">
    <source>
        <dbReference type="Pfam" id="PF07539"/>
    </source>
</evidence>
<feature type="domain" description="U3 small nucleolar RNA-associated protein 20 N-terminal" evidence="1">
    <location>
        <begin position="887"/>
        <end position="1524"/>
    </location>
</feature>
<evidence type="ECO:0000259" key="3">
    <source>
        <dbReference type="Pfam" id="PF23099"/>
    </source>
</evidence>
<sequence>MATLSEARGVKSLNTGPGKKRFKHKKLAQRFAEIDIDVYRNYSDPMKDEPSEGSTFFRDCLIEWRELNTAEDFISFYQETFPLVQTLPQIIVQKEEILSKLLSRLQMKCRLSLEPILRLIAALSRDLLEDFLPFLHQIVKSLVSLLKSGADREPEIVEQIFTSWSSVMMFLQRYLIKDVVHVINVTVKLRYYPHDDVQRLMAESIAFLLRNAPVEQVIKGIRRIMIEVVKKPSATRKYGASELLLYVMRGTSSTLHSRASVLLGFLLEKSFYGSGDELLEDSEPFAEVLISTFEALSNNLGPVALHMLWDCLYGEIVKSISNGYSEHLSRLLSLLVCIVRNGYMKKVNDYKPICELLSLQLQTYVTRDSKTGEPAMNVLVNRVYQLLISIIDGLRDDALAEMSCLCGPLFSLKTTSLLIFLRDLVLRDSDILKVFRINIVSALNDLVDLSEEETVYLLLRLIENLQMPCSSFLDGITKERMSKICGFVRNTIIDWIGMIRDTVGRDFSSSQFADSRLALLWGAIKCYPHVSMGQANPSLLLDIINALDELLMAESDSSLYRSNWQSLIGAALGSWKDIVCSNGVVDEEFLVSKLLDLSKKHRTCSQILGPIADILDSIFGLSTQVGTNHRRYHPLLQESETSDALDLYVENLCHFDPLLRKATLRILCHYEPLKMESSLKGHSNDEDNENVLPKIDVHDQVLEDLLAVEAIDLSTTSRKGELLLSRIQRNVSSKRINETYVPALLYGMIGIFHKQFSKFWDPAMECLSLLISQHFRIVWDRFIRYMDRCESMFLTSPDDFGRHGPDGMNLPSDLVGYFKSFVSSQSCSQQSVTVFSLLIKSLQRVPSLVESHSEQLIPLFLKFLGYHVTDLTSVELCKLQCSKRKEWKEALKEWLNLFKLMRKPESLHCSHLLKKVLEYRLLDETDPEVQSKALDCLLNWRDEYLVPYGQHLKDLINAKNLREELTTWSLSRESNQIDDKYRKFIVPIILRILVPKVRKLKGLASRKHASVQQRRAILGFLAELDVDELPLFFALLINPLRITSDGANVTQKWVIMSQESILEEFGLFNKEFTVESVKLISWRKRFGFLHVVEEVLSVFDESRVNPFLDLLMGCVVRILESCPAAEPKDLSQIDSDINDRASQDDTDAEKNITRDMAVKQFKELRSLCLKIISSAIVKYENHEFGSDFWNHFFIALRSLILHFKQVGASSEKPSSLFSCFLAMSRNFKLAPLLTREKNLVPDIFSMLEVKTASNAIILSVFKFVENLLNLALELRTEENSVEKVLRPHLNVLVSCLHQLFTRGNGKKRNLSGIELRVLDLLSRYIKETLEAKMFLDILLPLLDKKSWNSDSYLEILKIIQHVIEVVGSEDSPRILSAVQNLLTFAELEVRKSICDVLNALAKVDSDVLFVAKLLTELNAISAIEIDSLDYDKIIGAYEKINRNFFCTVSRQQALIVLSHCVYDMSSQELILRQSAYRLLLCFVEFAAEILEEKIKSDKGWTKELVEKNMKNFLLKHMGNAMRKETSIQKVWIDLLREMVLKLPDVVKLKSCITLLNQNPEKDFFSNIIHLQKHRRARALSWFTLANSSGNLPEDVTEKVFLPLFFNLLFGVQEGKGENVRSACLNAIASIAGCMSWREYYKLLMHCFRDLTAKREKQKILSRLISCILDNFHFSGTCMINEPKDSAEDLVSESSKMGSYGTELGQESTIQTCIHKQMLPKVQNLLISDPNNVNVTVCLVALKLLRLLPGEIMELQLRSIIQRICNFLTNRLQSVRDEARSALAACIKELGLEHLQFIVKILRGTLKRGFELHVLGFTLHFVLSKFITNSKVVTLDHCLEDLLAIIENDILGDVSEEKEVDKIASKMKETRKQKSYETLRLIAQNVTFSLHIKDLLSVITVHLQKSLTPKLKSKLEKMLNHIAAGIESNPSADHKQVFTFVQYELEKAIGSNAGKQDGGVGDTSNIHSDKVVDVGSRHSHLVTVFYLGLLQKRITRKKVDRSDKEHLSMLDPFISLLSNGLSSKYETVVSASLNCLSSLVTLRLPAFKIEADKIKKSLLLIAQSSWNAGSPLMESCLRLLTVLIRRPYVSVSDDQLQMLVQFPVFVDLERNPSFVCLSLLKAIVRKKLKFSEVYKLVKRVADLMVTCQVELIRKKCSEIILLFLGGYKLSDKLLQEYLDLFLSNLSYEHSSGREAVLEMIHAVIVTFDQKKLDEKSQTIFVHLVVSLANDHDYKVRSMTGAAIKLLIKRVNDGPRKSILEYSLSWYMGDKQHLWSAAAQVLGLLVEEVTEQDFKEYISHVFLVLRRIMKSGVVFLLNGQLDKSNESAAPFWKEAYYSLILLEKMLHKFQTLCNEKDLEDLWEMICEFLLHPHSWLRNISNRLITLCFKNITKIEEETHSLTIHTLTRPSRLFFIAASLCCQLRAQTTDDSARILIARNLDFAIVRLHLLLGQSGHVDFLEFWSNLEDTEQSYLFRAFHVLDPSKGKGTLAYLSSNSSEPHDEKTNNSEHILVSLLLKKMGKISLQMETAQTKVVFNCFKSISSTLLGQYSNATPIFEDDGHYAYQILLPLYKVCEGYSGRVLSDDVKQAAREVCESIQKDMGVQNFVQVYSQIRKNLKAKRDKRKREEKLMAVVNPVRNAKRKLRLAAKHRAYKKRKIMSMKMGRWV</sequence>
<dbReference type="InterPro" id="IPR052575">
    <property type="entry name" value="SSU_processome_comp_20"/>
</dbReference>
<dbReference type="InterPro" id="IPR011430">
    <property type="entry name" value="UTP20_N"/>
</dbReference>
<gene>
    <name evidence="4" type="ORF">OLC1_LOCUS23630</name>
</gene>
<dbReference type="PANTHER" id="PTHR17695">
    <property type="entry name" value="SMALL SUBUNIT PROCESSOME COMPONENT 20 HOMOLOG"/>
    <property type="match status" value="1"/>
</dbReference>